<keyword evidence="4" id="KW-0004">4Fe-4S</keyword>
<dbReference type="PROSITE" id="PS00198">
    <property type="entry name" value="4FE4S_FER_1"/>
    <property type="match status" value="1"/>
</dbReference>
<dbReference type="Proteomes" id="UP001560267">
    <property type="component" value="Unassembled WGS sequence"/>
</dbReference>
<evidence type="ECO:0000256" key="1">
    <source>
        <dbReference type="ARBA" id="ARBA00001966"/>
    </source>
</evidence>
<reference evidence="9 10" key="1">
    <citation type="submission" date="2024-07" db="EMBL/GenBank/DDBJ databases">
        <title>Draft Genome Sequence of Ferrimicrobium acidiphilum Strain YE2023, Isolated from a Pulp of Bioleach Reactor.</title>
        <authorList>
            <person name="Elkina Y.A."/>
            <person name="Bulaeva A.G."/>
            <person name="Beletsky A.V."/>
            <person name="Mardanov A.V."/>
        </authorList>
    </citation>
    <scope>NUCLEOTIDE SEQUENCE [LARGE SCALE GENOMIC DNA]</scope>
    <source>
        <strain evidence="9 10">YE2023</strain>
    </source>
</reference>
<evidence type="ECO:0000256" key="7">
    <source>
        <dbReference type="ARBA" id="ARBA00023014"/>
    </source>
</evidence>
<dbReference type="SUPFAM" id="SSF56770">
    <property type="entry name" value="HydA/Nqo6-like"/>
    <property type="match status" value="1"/>
</dbReference>
<sequence length="250" mass="26526">MPLWTYRGLKAGVKTTPWPLDEVVGASGLPEPITDACPDGCEQCVTSCPTSAITHDGALTLDQGACVGCNLCVEVCPSGVLKLSSRPTQAAAGRDTLIRRFGVEEASPTKLRPEGDARRMRKSLFVRHVDAGSCNGCESEIGALDNPYYNLHRFGIFFTPSPRFADVLLVTGPVTNPMHEPLKATYEAMPRPNFVVATGVCAISGGTNGGGYSARQGIGDVLPVDLWVPGCPPHPVVLIEALLALIGRER</sequence>
<protein>
    <submittedName>
        <fullName evidence="9">4Fe-4S dicluster domain-containing protein</fullName>
    </submittedName>
</protein>
<evidence type="ECO:0000313" key="9">
    <source>
        <dbReference type="EMBL" id="MEX6428657.1"/>
    </source>
</evidence>
<keyword evidence="6" id="KW-0408">Iron</keyword>
<evidence type="ECO:0000256" key="2">
    <source>
        <dbReference type="ARBA" id="ARBA00009173"/>
    </source>
</evidence>
<accession>A0ABV3XZC7</accession>
<keyword evidence="5" id="KW-0479">Metal-binding</keyword>
<dbReference type="Gene3D" id="3.40.50.12280">
    <property type="match status" value="1"/>
</dbReference>
<evidence type="ECO:0000259" key="8">
    <source>
        <dbReference type="PROSITE" id="PS51379"/>
    </source>
</evidence>
<comment type="similarity">
    <text evidence="3">Belongs to the FrhG family.</text>
</comment>
<dbReference type="Pfam" id="PF01058">
    <property type="entry name" value="Oxidored_q6"/>
    <property type="match status" value="1"/>
</dbReference>
<dbReference type="InterPro" id="IPR006137">
    <property type="entry name" value="NADH_UbQ_OxRdtase-like_20kDa"/>
</dbReference>
<dbReference type="RefSeq" id="WP_298405232.1">
    <property type="nucleotide sequence ID" value="NZ_JBFSHR010000004.1"/>
</dbReference>
<keyword evidence="7" id="KW-0411">Iron-sulfur</keyword>
<dbReference type="EMBL" id="JBFSHR010000004">
    <property type="protein sequence ID" value="MEX6428657.1"/>
    <property type="molecule type" value="Genomic_DNA"/>
</dbReference>
<comment type="similarity">
    <text evidence="2">Belongs to the complex I 20 kDa subunit family.</text>
</comment>
<evidence type="ECO:0000256" key="5">
    <source>
        <dbReference type="ARBA" id="ARBA00022723"/>
    </source>
</evidence>
<comment type="caution">
    <text evidence="9">The sequence shown here is derived from an EMBL/GenBank/DDBJ whole genome shotgun (WGS) entry which is preliminary data.</text>
</comment>
<name>A0ABV3XZC7_9ACTN</name>
<keyword evidence="10" id="KW-1185">Reference proteome</keyword>
<comment type="cofactor">
    <cofactor evidence="1">
        <name>[4Fe-4S] cluster</name>
        <dbReference type="ChEBI" id="CHEBI:49883"/>
    </cofactor>
</comment>
<dbReference type="PROSITE" id="PS51379">
    <property type="entry name" value="4FE4S_FER_2"/>
    <property type="match status" value="2"/>
</dbReference>
<evidence type="ECO:0000256" key="4">
    <source>
        <dbReference type="ARBA" id="ARBA00022485"/>
    </source>
</evidence>
<dbReference type="PANTHER" id="PTHR42989:SF1">
    <property type="entry name" value="FORMATE HYDROGENLYASE SUBUNIT 7-RELATED"/>
    <property type="match status" value="1"/>
</dbReference>
<dbReference type="Pfam" id="PF12838">
    <property type="entry name" value="Fer4_7"/>
    <property type="match status" value="1"/>
</dbReference>
<evidence type="ECO:0000256" key="3">
    <source>
        <dbReference type="ARBA" id="ARBA00010870"/>
    </source>
</evidence>
<dbReference type="SUPFAM" id="SSF54862">
    <property type="entry name" value="4Fe-4S ferredoxins"/>
    <property type="match status" value="1"/>
</dbReference>
<feature type="domain" description="4Fe-4S ferredoxin-type" evidence="8">
    <location>
        <begin position="57"/>
        <end position="86"/>
    </location>
</feature>
<dbReference type="InterPro" id="IPR017896">
    <property type="entry name" value="4Fe4S_Fe-S-bd"/>
</dbReference>
<feature type="domain" description="4Fe-4S ferredoxin-type" evidence="8">
    <location>
        <begin position="28"/>
        <end position="56"/>
    </location>
</feature>
<proteinExistence type="inferred from homology"/>
<dbReference type="PANTHER" id="PTHR42989">
    <property type="entry name" value="HYDROGENASE-4 COMPONENT I"/>
    <property type="match status" value="1"/>
</dbReference>
<dbReference type="InterPro" id="IPR052375">
    <property type="entry name" value="Complex_I_20kDa-like"/>
</dbReference>
<evidence type="ECO:0000313" key="10">
    <source>
        <dbReference type="Proteomes" id="UP001560267"/>
    </source>
</evidence>
<evidence type="ECO:0000256" key="6">
    <source>
        <dbReference type="ARBA" id="ARBA00023004"/>
    </source>
</evidence>
<dbReference type="Gene3D" id="3.30.70.20">
    <property type="match status" value="1"/>
</dbReference>
<gene>
    <name evidence="9" type="ORF">AB6A68_02235</name>
</gene>
<dbReference type="InterPro" id="IPR017900">
    <property type="entry name" value="4Fe4S_Fe_S_CS"/>
</dbReference>
<organism evidence="9 10">
    <name type="scientific">Ferrimicrobium acidiphilum</name>
    <dbReference type="NCBI Taxonomy" id="121039"/>
    <lineage>
        <taxon>Bacteria</taxon>
        <taxon>Bacillati</taxon>
        <taxon>Actinomycetota</taxon>
        <taxon>Acidimicrobiia</taxon>
        <taxon>Acidimicrobiales</taxon>
        <taxon>Acidimicrobiaceae</taxon>
        <taxon>Ferrimicrobium</taxon>
    </lineage>
</organism>